<feature type="domain" description="Protein kinase" evidence="1">
    <location>
        <begin position="87"/>
        <end position="303"/>
    </location>
</feature>
<dbReference type="SUPFAM" id="SSF56112">
    <property type="entry name" value="Protein kinase-like (PK-like)"/>
    <property type="match status" value="1"/>
</dbReference>
<evidence type="ECO:0000313" key="2">
    <source>
        <dbReference type="EMBL" id="CAG8485197.1"/>
    </source>
</evidence>
<dbReference type="PANTHER" id="PTHR24419">
    <property type="entry name" value="INTERLEUKIN-1 RECEPTOR-ASSOCIATED KINASE"/>
    <property type="match status" value="1"/>
</dbReference>
<name>A0ABN7U4F4_GIGMA</name>
<evidence type="ECO:0000313" key="3">
    <source>
        <dbReference type="Proteomes" id="UP000789901"/>
    </source>
</evidence>
<dbReference type="PROSITE" id="PS50011">
    <property type="entry name" value="PROTEIN_KINASE_DOM"/>
    <property type="match status" value="1"/>
</dbReference>
<dbReference type="InterPro" id="IPR000719">
    <property type="entry name" value="Prot_kinase_dom"/>
</dbReference>
<proteinExistence type="predicted"/>
<dbReference type="EMBL" id="CAJVQB010000374">
    <property type="protein sequence ID" value="CAG8485197.1"/>
    <property type="molecule type" value="Genomic_DNA"/>
</dbReference>
<protein>
    <submittedName>
        <fullName evidence="2">20152_t:CDS:1</fullName>
    </submittedName>
</protein>
<keyword evidence="3" id="KW-1185">Reference proteome</keyword>
<sequence length="303" mass="35444">MQESTQITKDSENLLRLQWQENSNICITCKKFYTGWLWCQSCESEKFKQKFSSWTSGNPTIDKFIQNIQLNSERRAKVLNWIPYNEFSNIKKIAVGGFGTVFSAKWNNVNEHGKDLYNQQNMSPRYLSHQLYLAQRLESKERLQRIYAFKILNNSSEVDWEYLKEIKSHINCVSQSVVQCYGITQDPETKNYGIVMEYAEFGFVHRDFHSGNILLFKKPMLHSFQKNFQDVIPKIADLGLSVPVDNIKGNEGNIYKEFIESEKIRENYANLDQNVQDENVGAIYASRPLSQYITRAFEIDTNF</sequence>
<evidence type="ECO:0000259" key="1">
    <source>
        <dbReference type="PROSITE" id="PS50011"/>
    </source>
</evidence>
<dbReference type="PANTHER" id="PTHR24419:SF18">
    <property type="entry name" value="SERINE_THREONINE-PROTEIN KINASE HASPIN"/>
    <property type="match status" value="1"/>
</dbReference>
<organism evidence="2 3">
    <name type="scientific">Gigaspora margarita</name>
    <dbReference type="NCBI Taxonomy" id="4874"/>
    <lineage>
        <taxon>Eukaryota</taxon>
        <taxon>Fungi</taxon>
        <taxon>Fungi incertae sedis</taxon>
        <taxon>Mucoromycota</taxon>
        <taxon>Glomeromycotina</taxon>
        <taxon>Glomeromycetes</taxon>
        <taxon>Diversisporales</taxon>
        <taxon>Gigasporaceae</taxon>
        <taxon>Gigaspora</taxon>
    </lineage>
</organism>
<dbReference type="Proteomes" id="UP000789901">
    <property type="component" value="Unassembled WGS sequence"/>
</dbReference>
<reference evidence="2 3" key="1">
    <citation type="submission" date="2021-06" db="EMBL/GenBank/DDBJ databases">
        <authorList>
            <person name="Kallberg Y."/>
            <person name="Tangrot J."/>
            <person name="Rosling A."/>
        </authorList>
    </citation>
    <scope>NUCLEOTIDE SEQUENCE [LARGE SCALE GENOMIC DNA]</scope>
    <source>
        <strain evidence="2 3">120-4 pot B 10/14</strain>
    </source>
</reference>
<accession>A0ABN7U4F4</accession>
<gene>
    <name evidence="2" type="ORF">GMARGA_LOCUS1443</name>
</gene>
<dbReference type="Gene3D" id="3.30.200.20">
    <property type="entry name" value="Phosphorylase Kinase, domain 1"/>
    <property type="match status" value="1"/>
</dbReference>
<comment type="caution">
    <text evidence="2">The sequence shown here is derived from an EMBL/GenBank/DDBJ whole genome shotgun (WGS) entry which is preliminary data.</text>
</comment>
<dbReference type="InterPro" id="IPR011009">
    <property type="entry name" value="Kinase-like_dom_sf"/>
</dbReference>